<dbReference type="InterPro" id="IPR045263">
    <property type="entry name" value="GLUT"/>
</dbReference>
<evidence type="ECO:0000259" key="16">
    <source>
        <dbReference type="PROSITE" id="PS50850"/>
    </source>
</evidence>
<evidence type="ECO:0000256" key="14">
    <source>
        <dbReference type="RuleBase" id="RU003346"/>
    </source>
</evidence>
<gene>
    <name evidence="18" type="primary">LOC116953386</name>
</gene>
<proteinExistence type="inferred from homology"/>
<dbReference type="RefSeq" id="XP_032829425.1">
    <property type="nucleotide sequence ID" value="XM_032973534.1"/>
</dbReference>
<feature type="transmembrane region" description="Helical" evidence="15">
    <location>
        <begin position="280"/>
        <end position="301"/>
    </location>
</feature>
<evidence type="ECO:0000256" key="13">
    <source>
        <dbReference type="ARBA" id="ARBA00031099"/>
    </source>
</evidence>
<dbReference type="GO" id="GO:0042383">
    <property type="term" value="C:sarcolemma"/>
    <property type="evidence" value="ECO:0007669"/>
    <property type="project" value="UniProtKB-SubCell"/>
</dbReference>
<evidence type="ECO:0000256" key="9">
    <source>
        <dbReference type="ARBA" id="ARBA00022692"/>
    </source>
</evidence>
<dbReference type="InterPro" id="IPR003663">
    <property type="entry name" value="Sugar/inositol_transpt"/>
</dbReference>
<dbReference type="KEGG" id="pmrn:116953386"/>
<feature type="transmembrane region" description="Helical" evidence="15">
    <location>
        <begin position="442"/>
        <end position="462"/>
    </location>
</feature>
<feature type="transmembrane region" description="Helical" evidence="15">
    <location>
        <begin position="66"/>
        <end position="85"/>
    </location>
</feature>
<organism evidence="17 18">
    <name type="scientific">Petromyzon marinus</name>
    <name type="common">Sea lamprey</name>
    <dbReference type="NCBI Taxonomy" id="7757"/>
    <lineage>
        <taxon>Eukaryota</taxon>
        <taxon>Metazoa</taxon>
        <taxon>Chordata</taxon>
        <taxon>Craniata</taxon>
        <taxon>Vertebrata</taxon>
        <taxon>Cyclostomata</taxon>
        <taxon>Hyperoartia</taxon>
        <taxon>Petromyzontiformes</taxon>
        <taxon>Petromyzontidae</taxon>
        <taxon>Petromyzon</taxon>
    </lineage>
</organism>
<dbReference type="InterPro" id="IPR020846">
    <property type="entry name" value="MFS_dom"/>
</dbReference>
<dbReference type="InterPro" id="IPR005828">
    <property type="entry name" value="MFS_sugar_transport-like"/>
</dbReference>
<comment type="similarity">
    <text evidence="4">Belongs to the major facilitator superfamily. Sugar transporter (TC 2.A.1.1) family. Glucose transporter subfamily.</text>
</comment>
<evidence type="ECO:0000256" key="15">
    <source>
        <dbReference type="SAM" id="Phobius"/>
    </source>
</evidence>
<dbReference type="Proteomes" id="UP001318040">
    <property type="component" value="Chromosome 51"/>
</dbReference>
<dbReference type="GO" id="GO:0070837">
    <property type="term" value="P:dehydroascorbic acid transport"/>
    <property type="evidence" value="ECO:0007669"/>
    <property type="project" value="TreeGrafter"/>
</dbReference>
<dbReference type="GO" id="GO:0055056">
    <property type="term" value="F:D-glucose transmembrane transporter activity"/>
    <property type="evidence" value="ECO:0007669"/>
    <property type="project" value="TreeGrafter"/>
</dbReference>
<dbReference type="GO" id="GO:0005353">
    <property type="term" value="F:fructose transmembrane transporter activity"/>
    <property type="evidence" value="ECO:0007669"/>
    <property type="project" value="UniProtKB-ARBA"/>
</dbReference>
<evidence type="ECO:0000256" key="8">
    <source>
        <dbReference type="ARBA" id="ARBA00022597"/>
    </source>
</evidence>
<keyword evidence="9 15" id="KW-0812">Transmembrane</keyword>
<feature type="domain" description="Major facilitator superfamily (MFS) profile" evidence="16">
    <location>
        <begin position="18"/>
        <end position="466"/>
    </location>
</feature>
<evidence type="ECO:0000256" key="11">
    <source>
        <dbReference type="ARBA" id="ARBA00023136"/>
    </source>
</evidence>
<evidence type="ECO:0000256" key="2">
    <source>
        <dbReference type="ARBA" id="ARBA00004135"/>
    </source>
</evidence>
<comment type="catalytic activity">
    <reaction evidence="1">
        <text>D-fructose(out) = D-fructose(in)</text>
        <dbReference type="Rhea" id="RHEA:60372"/>
        <dbReference type="ChEBI" id="CHEBI:37721"/>
    </reaction>
</comment>
<feature type="transmembrane region" description="Helical" evidence="15">
    <location>
        <begin position="158"/>
        <end position="176"/>
    </location>
</feature>
<keyword evidence="17" id="KW-1185">Reference proteome</keyword>
<dbReference type="PANTHER" id="PTHR23503">
    <property type="entry name" value="SOLUTE CARRIER FAMILY 2"/>
    <property type="match status" value="1"/>
</dbReference>
<reference evidence="18" key="1">
    <citation type="submission" date="2025-08" db="UniProtKB">
        <authorList>
            <consortium name="RefSeq"/>
        </authorList>
    </citation>
    <scope>IDENTIFICATION</scope>
    <source>
        <tissue evidence="18">Sperm</tissue>
    </source>
</reference>
<evidence type="ECO:0000256" key="1">
    <source>
        <dbReference type="ARBA" id="ARBA00000590"/>
    </source>
</evidence>
<keyword evidence="11 15" id="KW-0472">Membrane</keyword>
<dbReference type="Gene3D" id="1.20.1250.20">
    <property type="entry name" value="MFS general substrate transporter like domains"/>
    <property type="match status" value="1"/>
</dbReference>
<accession>A0AAJ7U693</accession>
<dbReference type="GO" id="GO:0046323">
    <property type="term" value="P:D-glucose import"/>
    <property type="evidence" value="ECO:0007669"/>
    <property type="project" value="TreeGrafter"/>
</dbReference>
<evidence type="ECO:0000256" key="10">
    <source>
        <dbReference type="ARBA" id="ARBA00022989"/>
    </source>
</evidence>
<feature type="transmembrane region" description="Helical" evidence="15">
    <location>
        <begin position="97"/>
        <end position="116"/>
    </location>
</feature>
<dbReference type="PROSITE" id="PS00217">
    <property type="entry name" value="SUGAR_TRANSPORT_2"/>
    <property type="match status" value="1"/>
</dbReference>
<sequence>MQPAELSRTPSVRLLLMAFAAGIGGSFQCGFNFSLINVPTKEVQAFINSTWQARYAQPVSDSTLTLLWAVIASVFAVGGLVGALVARPMALLMGRKAGLLANNAFAIIAALLMGVSEVATSFELIIIGRFLIGVNCGAGLSLHPMYLAESAPQHQRGALAMTTSMFLTVGILVGQIMGLRQVLGGSPLWPVVLALPALPAIVQLLVLPWFPESPRYLLITRKKLKEALKALRWLRGRSVSLQSVKLELEAMSAEQSHAASGVARTGMLGVLRERSTRRQLVVVVTLNITQQLSGINAIYFYSTYIFKEAEITEEHIPYVTLGTGVAEILTAVTCGMIIDWLGRRPLLIAGYSLMGLCCILITIGLALQMRIPALSYFSIAIVFAYILSFGIGPGGILNVLPAELFSHHARPTAYSIGGCVNWLSFFVIGIVFPFLVRATGPYCFLLFLANSVAGVLLVCCLLPETKNCSFLEVSELFAARRSGCYGTQGTAATSGD</sequence>
<feature type="transmembrane region" description="Helical" evidence="15">
    <location>
        <begin position="412"/>
        <end position="436"/>
    </location>
</feature>
<evidence type="ECO:0000256" key="3">
    <source>
        <dbReference type="ARBA" id="ARBA00004651"/>
    </source>
</evidence>
<dbReference type="FunFam" id="1.20.1250.20:FF:001511">
    <property type="entry name" value="Solute carrier family 2, facilitated glucose transporter member 5"/>
    <property type="match status" value="1"/>
</dbReference>
<name>A0AAJ7U693_PETMA</name>
<feature type="transmembrane region" description="Helical" evidence="15">
    <location>
        <begin position="122"/>
        <end position="146"/>
    </location>
</feature>
<feature type="transmembrane region" description="Helical" evidence="15">
    <location>
        <begin position="188"/>
        <end position="210"/>
    </location>
</feature>
<feature type="transmembrane region" description="Helical" evidence="15">
    <location>
        <begin position="373"/>
        <end position="400"/>
    </location>
</feature>
<evidence type="ECO:0000313" key="17">
    <source>
        <dbReference type="Proteomes" id="UP001318040"/>
    </source>
</evidence>
<feature type="transmembrane region" description="Helical" evidence="15">
    <location>
        <begin position="12"/>
        <end position="36"/>
    </location>
</feature>
<dbReference type="PANTHER" id="PTHR23503:SF132">
    <property type="entry name" value="SOLUTE CARRIER FAMILY 2, FACILITATED GLUCOSE TRANSPORTER MEMBER 5-LIKE"/>
    <property type="match status" value="1"/>
</dbReference>
<keyword evidence="8" id="KW-0762">Sugar transport</keyword>
<evidence type="ECO:0000256" key="7">
    <source>
        <dbReference type="ARBA" id="ARBA00022475"/>
    </source>
</evidence>
<evidence type="ECO:0000256" key="5">
    <source>
        <dbReference type="ARBA" id="ARBA00015973"/>
    </source>
</evidence>
<dbReference type="Pfam" id="PF00083">
    <property type="entry name" value="Sugar_tr"/>
    <property type="match status" value="1"/>
</dbReference>
<feature type="transmembrane region" description="Helical" evidence="15">
    <location>
        <begin position="348"/>
        <end position="367"/>
    </location>
</feature>
<feature type="transmembrane region" description="Helical" evidence="15">
    <location>
        <begin position="321"/>
        <end position="341"/>
    </location>
</feature>
<dbReference type="AlphaFoldDB" id="A0AAJ7U693"/>
<dbReference type="PRINTS" id="PR00171">
    <property type="entry name" value="SUGRTRNSPORT"/>
</dbReference>
<evidence type="ECO:0000256" key="6">
    <source>
        <dbReference type="ARBA" id="ARBA00022448"/>
    </source>
</evidence>
<evidence type="ECO:0000256" key="12">
    <source>
        <dbReference type="ARBA" id="ARBA00029961"/>
    </source>
</evidence>
<dbReference type="SUPFAM" id="SSF103473">
    <property type="entry name" value="MFS general substrate transporter"/>
    <property type="match status" value="1"/>
</dbReference>
<dbReference type="InterPro" id="IPR005829">
    <property type="entry name" value="Sugar_transporter_CS"/>
</dbReference>
<keyword evidence="7" id="KW-1003">Cell membrane</keyword>
<dbReference type="NCBIfam" id="TIGR00879">
    <property type="entry name" value="SP"/>
    <property type="match status" value="1"/>
</dbReference>
<dbReference type="PROSITE" id="PS50850">
    <property type="entry name" value="MFS"/>
    <property type="match status" value="1"/>
</dbReference>
<dbReference type="GO" id="GO:1990539">
    <property type="term" value="P:fructose import across plasma membrane"/>
    <property type="evidence" value="ECO:0007669"/>
    <property type="project" value="UniProtKB-ARBA"/>
</dbReference>
<protein>
    <recommendedName>
        <fullName evidence="5">Solute carrier family 2, facilitated glucose transporter member 5</fullName>
    </recommendedName>
    <alternativeName>
        <fullName evidence="13">Fructose transporter</fullName>
    </alternativeName>
    <alternativeName>
        <fullName evidence="12">Glucose transporter type 5, small intestine</fullName>
    </alternativeName>
</protein>
<comment type="subcellular location">
    <subcellularLocation>
        <location evidence="2">Cell membrane</location>
        <location evidence="2">Sarcolemma</location>
    </subcellularLocation>
    <subcellularLocation>
        <location evidence="3">Cell membrane</location>
        <topology evidence="3">Multi-pass membrane protein</topology>
    </subcellularLocation>
</comment>
<dbReference type="InterPro" id="IPR036259">
    <property type="entry name" value="MFS_trans_sf"/>
</dbReference>
<evidence type="ECO:0000313" key="18">
    <source>
        <dbReference type="RefSeq" id="XP_032829425.1"/>
    </source>
</evidence>
<evidence type="ECO:0000256" key="4">
    <source>
        <dbReference type="ARBA" id="ARBA00007004"/>
    </source>
</evidence>
<keyword evidence="10 15" id="KW-1133">Transmembrane helix</keyword>
<keyword evidence="6 14" id="KW-0813">Transport</keyword>